<organism evidence="4 5">
    <name type="scientific">Dendroctonus ponderosae</name>
    <name type="common">Mountain pine beetle</name>
    <dbReference type="NCBI Taxonomy" id="77166"/>
    <lineage>
        <taxon>Eukaryota</taxon>
        <taxon>Metazoa</taxon>
        <taxon>Ecdysozoa</taxon>
        <taxon>Arthropoda</taxon>
        <taxon>Hexapoda</taxon>
        <taxon>Insecta</taxon>
        <taxon>Pterygota</taxon>
        <taxon>Neoptera</taxon>
        <taxon>Endopterygota</taxon>
        <taxon>Coleoptera</taxon>
        <taxon>Polyphaga</taxon>
        <taxon>Cucujiformia</taxon>
        <taxon>Curculionidae</taxon>
        <taxon>Scolytinae</taxon>
        <taxon>Dendroctonus</taxon>
    </lineage>
</organism>
<reference evidence="4 5" key="1">
    <citation type="journal article" date="2013" name="Genome Biol.">
        <title>Draft genome of the mountain pine beetle, Dendroctonus ponderosae Hopkins, a major forest pest.</title>
        <authorList>
            <person name="Keeling C.I."/>
            <person name="Yuen M.M."/>
            <person name="Liao N.Y."/>
            <person name="Docking T.R."/>
            <person name="Chan S.K."/>
            <person name="Taylor G.A."/>
            <person name="Palmquist D.L."/>
            <person name="Jackman S.D."/>
            <person name="Nguyen A."/>
            <person name="Li M."/>
            <person name="Henderson H."/>
            <person name="Janes J.K."/>
            <person name="Zhao Y."/>
            <person name="Pandoh P."/>
            <person name="Moore R."/>
            <person name="Sperling F.A."/>
            <person name="Huber D.P."/>
            <person name="Birol I."/>
            <person name="Jones S.J."/>
            <person name="Bohlmann J."/>
        </authorList>
    </citation>
    <scope>NUCLEOTIDE SEQUENCE</scope>
</reference>
<protein>
    <recommendedName>
        <fullName evidence="6">Leucine-rich repeat-containing protein 27</fullName>
    </recommendedName>
</protein>
<dbReference type="SUPFAM" id="SSF52058">
    <property type="entry name" value="L domain-like"/>
    <property type="match status" value="1"/>
</dbReference>
<dbReference type="Gene3D" id="3.80.10.10">
    <property type="entry name" value="Ribonuclease Inhibitor"/>
    <property type="match status" value="1"/>
</dbReference>
<dbReference type="InterPro" id="IPR032675">
    <property type="entry name" value="LRR_dom_sf"/>
</dbReference>
<dbReference type="SMART" id="SM00369">
    <property type="entry name" value="LRR_TYP"/>
    <property type="match status" value="3"/>
</dbReference>
<dbReference type="STRING" id="77166.U4U914"/>
<dbReference type="Proteomes" id="UP000030742">
    <property type="component" value="Unassembled WGS sequence"/>
</dbReference>
<evidence type="ECO:0008006" key="6">
    <source>
        <dbReference type="Google" id="ProtNLM"/>
    </source>
</evidence>
<evidence type="ECO:0000256" key="3">
    <source>
        <dbReference type="SAM" id="Coils"/>
    </source>
</evidence>
<dbReference type="PANTHER" id="PTHR48051">
    <property type="match status" value="1"/>
</dbReference>
<dbReference type="EMBL" id="KB631905">
    <property type="protein sequence ID" value="ERL87111.1"/>
    <property type="molecule type" value="Genomic_DNA"/>
</dbReference>
<accession>U4U914</accession>
<proteinExistence type="predicted"/>
<dbReference type="SMART" id="SM00364">
    <property type="entry name" value="LRR_BAC"/>
    <property type="match status" value="3"/>
</dbReference>
<dbReference type="InterPro" id="IPR001611">
    <property type="entry name" value="Leu-rich_rpt"/>
</dbReference>
<evidence type="ECO:0000256" key="1">
    <source>
        <dbReference type="ARBA" id="ARBA00022614"/>
    </source>
</evidence>
<evidence type="ECO:0000256" key="2">
    <source>
        <dbReference type="ARBA" id="ARBA00022737"/>
    </source>
</evidence>
<name>U4U914_DENPD</name>
<gene>
    <name evidence="4" type="ORF">D910_04511</name>
</gene>
<keyword evidence="3" id="KW-0175">Coiled coil</keyword>
<dbReference type="GO" id="GO:0005737">
    <property type="term" value="C:cytoplasm"/>
    <property type="evidence" value="ECO:0007669"/>
    <property type="project" value="TreeGrafter"/>
</dbReference>
<evidence type="ECO:0000313" key="4">
    <source>
        <dbReference type="EMBL" id="ERL87111.1"/>
    </source>
</evidence>
<dbReference type="PANTHER" id="PTHR48051:SF54">
    <property type="entry name" value="LEUCINE-RICH REPEAT-CONTAINING PROTEIN"/>
    <property type="match status" value="1"/>
</dbReference>
<feature type="coiled-coil region" evidence="3">
    <location>
        <begin position="139"/>
        <end position="176"/>
    </location>
</feature>
<dbReference type="OrthoDB" id="40118at2759"/>
<dbReference type="InterPro" id="IPR003591">
    <property type="entry name" value="Leu-rich_rpt_typical-subtyp"/>
</dbReference>
<keyword evidence="2" id="KW-0677">Repeat</keyword>
<evidence type="ECO:0000313" key="5">
    <source>
        <dbReference type="Proteomes" id="UP000030742"/>
    </source>
</evidence>
<dbReference type="Pfam" id="PF13855">
    <property type="entry name" value="LRR_8"/>
    <property type="match status" value="1"/>
</dbReference>
<dbReference type="InterPro" id="IPR050216">
    <property type="entry name" value="LRR_domain-containing"/>
</dbReference>
<dbReference type="PROSITE" id="PS51450">
    <property type="entry name" value="LRR"/>
    <property type="match status" value="1"/>
</dbReference>
<sequence>MSAFEIISDYSKANLKVIPDAILDMSNLKMLFLERNFLVSLPENFFYRLPNLMWLDLRNNQLEALPKSIAHHEHLEHLLLTNNNITKLPNELGLATNLKALQVAENPLAYPSKKVVQEGTKSIKTFLKEQYEIECAKNAENHSDASAELEKLKMQLKEKEKYMEAQEEKLLKIHEKESEIAPMKQSGKVSKDAFYSAHKLSKQTLKSAETIQNNIPDPSGLNPNLRVKKLEYGPKKAEEPMKIIHSVSKSDSKISLKSYFQKPGARSNLERIPENVLKEGWLNKLRILLNDQERILQQERNLRALSSWRQKPPKTPKTFYDSDDASRLSEAPYATYPEYARIPSRSDLASQLQSFLQDSNVANKRPIKTPHINLDKVINDLVEQLREMEISGNNNRSPRSEMQQSGKQIQTIIDIHKKLLQLKSTNDYMI</sequence>
<dbReference type="AlphaFoldDB" id="U4U914"/>
<keyword evidence="1" id="KW-0433">Leucine-rich repeat</keyword>